<evidence type="ECO:0000313" key="11">
    <source>
        <dbReference type="Proteomes" id="UP001152759"/>
    </source>
</evidence>
<evidence type="ECO:0000256" key="4">
    <source>
        <dbReference type="ARBA" id="ARBA00022723"/>
    </source>
</evidence>
<evidence type="ECO:0000256" key="1">
    <source>
        <dbReference type="ARBA" id="ARBA00001936"/>
    </source>
</evidence>
<dbReference type="SUPFAM" id="SSF55811">
    <property type="entry name" value="Nudix"/>
    <property type="match status" value="1"/>
</dbReference>
<dbReference type="InterPro" id="IPR042970">
    <property type="entry name" value="NUDT18_NUDIX"/>
</dbReference>
<protein>
    <recommendedName>
        <fullName evidence="9">Nudix hydrolase domain-containing protein</fullName>
    </recommendedName>
</protein>
<evidence type="ECO:0000256" key="3">
    <source>
        <dbReference type="ARBA" id="ARBA00005582"/>
    </source>
</evidence>
<dbReference type="AlphaFoldDB" id="A0A9P0F3G2"/>
<dbReference type="EMBL" id="OU963866">
    <property type="protein sequence ID" value="CAH0390352.1"/>
    <property type="molecule type" value="Genomic_DNA"/>
</dbReference>
<dbReference type="PROSITE" id="PS51462">
    <property type="entry name" value="NUDIX"/>
    <property type="match status" value="1"/>
</dbReference>
<evidence type="ECO:0000256" key="2">
    <source>
        <dbReference type="ARBA" id="ARBA00001946"/>
    </source>
</evidence>
<comment type="cofactor">
    <cofactor evidence="2">
        <name>Mg(2+)</name>
        <dbReference type="ChEBI" id="CHEBI:18420"/>
    </cofactor>
</comment>
<dbReference type="GO" id="GO:0044716">
    <property type="term" value="F:8-oxo-GDP phosphatase activity"/>
    <property type="evidence" value="ECO:0007669"/>
    <property type="project" value="TreeGrafter"/>
</dbReference>
<accession>A0A9P0F3G2</accession>
<keyword evidence="5 8" id="KW-0378">Hydrolase</keyword>
<dbReference type="PROSITE" id="PS00893">
    <property type="entry name" value="NUDIX_BOX"/>
    <property type="match status" value="1"/>
</dbReference>
<evidence type="ECO:0000313" key="10">
    <source>
        <dbReference type="EMBL" id="CAH0390352.1"/>
    </source>
</evidence>
<dbReference type="PANTHER" id="PTHR22769:SF56">
    <property type="entry name" value="8-OXO-DGDP PHOSPHATASE NUDT18"/>
    <property type="match status" value="1"/>
</dbReference>
<dbReference type="PANTHER" id="PTHR22769">
    <property type="entry name" value="MUTT/NUDIX HYDROLASE"/>
    <property type="match status" value="1"/>
</dbReference>
<organism evidence="10 11">
    <name type="scientific">Bemisia tabaci</name>
    <name type="common">Sweetpotato whitefly</name>
    <name type="synonym">Aleurodes tabaci</name>
    <dbReference type="NCBI Taxonomy" id="7038"/>
    <lineage>
        <taxon>Eukaryota</taxon>
        <taxon>Metazoa</taxon>
        <taxon>Ecdysozoa</taxon>
        <taxon>Arthropoda</taxon>
        <taxon>Hexapoda</taxon>
        <taxon>Insecta</taxon>
        <taxon>Pterygota</taxon>
        <taxon>Neoptera</taxon>
        <taxon>Paraneoptera</taxon>
        <taxon>Hemiptera</taxon>
        <taxon>Sternorrhyncha</taxon>
        <taxon>Aleyrodoidea</taxon>
        <taxon>Aleyrodidae</taxon>
        <taxon>Aleyrodinae</taxon>
        <taxon>Bemisia</taxon>
    </lineage>
</organism>
<dbReference type="GO" id="GO:0044715">
    <property type="term" value="F:8-oxo-dGDP phosphatase activity"/>
    <property type="evidence" value="ECO:0007669"/>
    <property type="project" value="TreeGrafter"/>
</dbReference>
<comment type="similarity">
    <text evidence="3 8">Belongs to the Nudix hydrolase family.</text>
</comment>
<dbReference type="InterPro" id="IPR020084">
    <property type="entry name" value="NUDIX_hydrolase_CS"/>
</dbReference>
<dbReference type="CDD" id="cd04671">
    <property type="entry name" value="NUDIX_8DGDPP_Nudt18"/>
    <property type="match status" value="1"/>
</dbReference>
<dbReference type="InterPro" id="IPR020476">
    <property type="entry name" value="Nudix_hydrolase"/>
</dbReference>
<dbReference type="KEGG" id="btab:109037844"/>
<dbReference type="Pfam" id="PF00293">
    <property type="entry name" value="NUDIX"/>
    <property type="match status" value="1"/>
</dbReference>
<dbReference type="InterPro" id="IPR000086">
    <property type="entry name" value="NUDIX_hydrolase_dom"/>
</dbReference>
<proteinExistence type="inferred from homology"/>
<evidence type="ECO:0000256" key="8">
    <source>
        <dbReference type="RuleBase" id="RU003476"/>
    </source>
</evidence>
<dbReference type="InterPro" id="IPR015797">
    <property type="entry name" value="NUDIX_hydrolase-like_dom_sf"/>
</dbReference>
<keyword evidence="7" id="KW-0464">Manganese</keyword>
<sequence length="334" mass="37245">MLEQNLSRLLSGQAIEENEDLCDFTLADQNEAFVAKGIVPSTPSDYTPVINKTVTYIVMAVIINNEGDVLMIQEAKSSCAGQWYLPAGRIDPGENIEDAVKREVLEETGLEMEPTTLLMVECASKGWFRFVMTGLIVGGRLKTPADADAESLQAKWINDLGEVNLRGNDINPIIEHARTYYSQKQLEKPWHGPLLPAVSVSHRKLLLRLVVCSVQKSSNDVHVLLSEKTEAHFPFCEINHNRNLHSVLRKFMMEIFGADLPPHKPHGILNVEHCSQPGDSTDGFCITVLVSFKVPVEGIFPIDKYSWVVVGKEIGKALLERIPKNMTVPLHVIR</sequence>
<evidence type="ECO:0000259" key="9">
    <source>
        <dbReference type="PROSITE" id="PS51462"/>
    </source>
</evidence>
<keyword evidence="11" id="KW-1185">Reference proteome</keyword>
<dbReference type="PRINTS" id="PR00502">
    <property type="entry name" value="NUDIXFAMILY"/>
</dbReference>
<gene>
    <name evidence="10" type="ORF">BEMITA_LOCUS9084</name>
</gene>
<dbReference type="Gene3D" id="3.90.79.10">
    <property type="entry name" value="Nucleoside Triphosphate Pyrophosphohydrolase"/>
    <property type="match status" value="1"/>
</dbReference>
<dbReference type="Proteomes" id="UP001152759">
    <property type="component" value="Chromosome 5"/>
</dbReference>
<evidence type="ECO:0000256" key="6">
    <source>
        <dbReference type="ARBA" id="ARBA00022842"/>
    </source>
</evidence>
<reference evidence="10" key="1">
    <citation type="submission" date="2021-12" db="EMBL/GenBank/DDBJ databases">
        <authorList>
            <person name="King R."/>
        </authorList>
    </citation>
    <scope>NUCLEOTIDE SEQUENCE</scope>
</reference>
<comment type="cofactor">
    <cofactor evidence="1">
        <name>Mn(2+)</name>
        <dbReference type="ChEBI" id="CHEBI:29035"/>
    </cofactor>
</comment>
<feature type="domain" description="Nudix hydrolase" evidence="9">
    <location>
        <begin position="53"/>
        <end position="186"/>
    </location>
</feature>
<evidence type="ECO:0000256" key="5">
    <source>
        <dbReference type="ARBA" id="ARBA00022801"/>
    </source>
</evidence>
<evidence type="ECO:0000256" key="7">
    <source>
        <dbReference type="ARBA" id="ARBA00023211"/>
    </source>
</evidence>
<keyword evidence="4" id="KW-0479">Metal-binding</keyword>
<keyword evidence="6" id="KW-0460">Magnesium</keyword>
<dbReference type="GO" id="GO:0046872">
    <property type="term" value="F:metal ion binding"/>
    <property type="evidence" value="ECO:0007669"/>
    <property type="project" value="UniProtKB-KW"/>
</dbReference>
<name>A0A9P0F3G2_BEMTA</name>